<evidence type="ECO:0000313" key="2">
    <source>
        <dbReference type="Proteomes" id="UP000190367"/>
    </source>
</evidence>
<gene>
    <name evidence="1" type="ORF">SAMN04488128_101984</name>
</gene>
<evidence type="ECO:0000313" key="1">
    <source>
        <dbReference type="EMBL" id="SJZ63179.1"/>
    </source>
</evidence>
<keyword evidence="2" id="KW-1185">Reference proteome</keyword>
<sequence>MFTGEKISFFIVPVPAGLRQAGFREARKLFSPPARQSGVCCPNPFRTRSYSRKQSETAEIWPL</sequence>
<accession>A0A1T4M848</accession>
<dbReference type="Proteomes" id="UP000190367">
    <property type="component" value="Unassembled WGS sequence"/>
</dbReference>
<organism evidence="1 2">
    <name type="scientific">Chitinophaga eiseniae</name>
    <dbReference type="NCBI Taxonomy" id="634771"/>
    <lineage>
        <taxon>Bacteria</taxon>
        <taxon>Pseudomonadati</taxon>
        <taxon>Bacteroidota</taxon>
        <taxon>Chitinophagia</taxon>
        <taxon>Chitinophagales</taxon>
        <taxon>Chitinophagaceae</taxon>
        <taxon>Chitinophaga</taxon>
    </lineage>
</organism>
<name>A0A1T4M848_9BACT</name>
<dbReference type="AlphaFoldDB" id="A0A1T4M848"/>
<dbReference type="STRING" id="634771.SAMN04488128_101984"/>
<dbReference type="EMBL" id="FUWZ01000001">
    <property type="protein sequence ID" value="SJZ63179.1"/>
    <property type="molecule type" value="Genomic_DNA"/>
</dbReference>
<proteinExistence type="predicted"/>
<protein>
    <submittedName>
        <fullName evidence="1">Uncharacterized protein</fullName>
    </submittedName>
</protein>
<reference evidence="2" key="1">
    <citation type="submission" date="2017-02" db="EMBL/GenBank/DDBJ databases">
        <authorList>
            <person name="Varghese N."/>
            <person name="Submissions S."/>
        </authorList>
    </citation>
    <scope>NUCLEOTIDE SEQUENCE [LARGE SCALE GENOMIC DNA]</scope>
    <source>
        <strain evidence="2">DSM 22224</strain>
    </source>
</reference>